<comment type="caution">
    <text evidence="2">The sequence shown here is derived from an EMBL/GenBank/DDBJ whole genome shotgun (WGS) entry which is preliminary data.</text>
</comment>
<organism evidence="2 3">
    <name type="scientific">Serendipita indica (strain DSM 11827)</name>
    <name type="common">Root endophyte fungus</name>
    <name type="synonym">Piriformospora indica</name>
    <dbReference type="NCBI Taxonomy" id="1109443"/>
    <lineage>
        <taxon>Eukaryota</taxon>
        <taxon>Fungi</taxon>
        <taxon>Dikarya</taxon>
        <taxon>Basidiomycota</taxon>
        <taxon>Agaricomycotina</taxon>
        <taxon>Agaricomycetes</taxon>
        <taxon>Sebacinales</taxon>
        <taxon>Serendipitaceae</taxon>
        <taxon>Serendipita</taxon>
    </lineage>
</organism>
<reference evidence="2 3" key="1">
    <citation type="journal article" date="2011" name="PLoS Pathog.">
        <title>Endophytic Life Strategies Decoded by Genome and Transcriptome Analyses of the Mutualistic Root Symbiont Piriformospora indica.</title>
        <authorList>
            <person name="Zuccaro A."/>
            <person name="Lahrmann U."/>
            <person name="Guldener U."/>
            <person name="Langen G."/>
            <person name="Pfiffi S."/>
            <person name="Biedenkopf D."/>
            <person name="Wong P."/>
            <person name="Samans B."/>
            <person name="Grimm C."/>
            <person name="Basiewicz M."/>
            <person name="Murat C."/>
            <person name="Martin F."/>
            <person name="Kogel K.H."/>
        </authorList>
    </citation>
    <scope>NUCLEOTIDE SEQUENCE [LARGE SCALE GENOMIC DNA]</scope>
    <source>
        <strain evidence="2 3">DSM 11827</strain>
    </source>
</reference>
<sequence length="346" mass="38763">MKPSSQSFQPPKCVIDTVLRLLVSLIVGIVLERPTRAHLDKIYDYFLGDAFREDYDECHRLTASLLTDLDRTGFDVIQLSRRLASHKSEALCQLVTQCGFDWKPERSLFFIPRTEETLEMDVFDLEFDDASISLPAPTRTNFFDGRHAFLHRQRRAKPRERVRSTDYFPRTPAVSFSHLAWNQASLLMANDPSSHVLLLGSLYMRSIIGILAAKVGAVEHCSTNEILRVVQIASQRRMAAALGRKFAAIMTAGRPPRTESELVRLTHAVYGLLIQLGDDNAHVWAIDHWIDAVVFSFADLDASTADLSRLSDEEDEEAVSDHGSSHASSSVGRLASPLVFPLSLRA</sequence>
<dbReference type="EMBL" id="CAFZ01000144">
    <property type="protein sequence ID" value="CCA72025.1"/>
    <property type="molecule type" value="Genomic_DNA"/>
</dbReference>
<evidence type="ECO:0000313" key="3">
    <source>
        <dbReference type="Proteomes" id="UP000007148"/>
    </source>
</evidence>
<dbReference type="InParanoid" id="G4TL24"/>
<feature type="region of interest" description="Disordered" evidence="1">
    <location>
        <begin position="311"/>
        <end position="330"/>
    </location>
</feature>
<dbReference type="Proteomes" id="UP000007148">
    <property type="component" value="Unassembled WGS sequence"/>
</dbReference>
<protein>
    <submittedName>
        <fullName evidence="2">Uncharacterized protein</fullName>
    </submittedName>
</protein>
<dbReference type="AlphaFoldDB" id="G4TL24"/>
<proteinExistence type="predicted"/>
<evidence type="ECO:0000313" key="2">
    <source>
        <dbReference type="EMBL" id="CCA72025.1"/>
    </source>
</evidence>
<dbReference type="HOGENOM" id="CLU_801959_0_0_1"/>
<evidence type="ECO:0000256" key="1">
    <source>
        <dbReference type="SAM" id="MobiDB-lite"/>
    </source>
</evidence>
<name>G4TL24_SERID</name>
<keyword evidence="3" id="KW-1185">Reference proteome</keyword>
<gene>
    <name evidence="2" type="ORF">PIIN_05960</name>
</gene>
<accession>G4TL24</accession>